<gene>
    <name evidence="1" type="ORF">EYF80_051491</name>
</gene>
<reference evidence="1 2" key="1">
    <citation type="submission" date="2019-03" db="EMBL/GenBank/DDBJ databases">
        <title>First draft genome of Liparis tanakae, snailfish: a comprehensive survey of snailfish specific genes.</title>
        <authorList>
            <person name="Kim W."/>
            <person name="Song I."/>
            <person name="Jeong J.-H."/>
            <person name="Kim D."/>
            <person name="Kim S."/>
            <person name="Ryu S."/>
            <person name="Song J.Y."/>
            <person name="Lee S.K."/>
        </authorList>
    </citation>
    <scope>NUCLEOTIDE SEQUENCE [LARGE SCALE GENOMIC DNA]</scope>
    <source>
        <tissue evidence="1">Muscle</tissue>
    </source>
</reference>
<dbReference type="AlphaFoldDB" id="A0A4Z2FC43"/>
<keyword evidence="2" id="KW-1185">Reference proteome</keyword>
<accession>A0A4Z2FC43</accession>
<organism evidence="1 2">
    <name type="scientific">Liparis tanakae</name>
    <name type="common">Tanaka's snailfish</name>
    <dbReference type="NCBI Taxonomy" id="230148"/>
    <lineage>
        <taxon>Eukaryota</taxon>
        <taxon>Metazoa</taxon>
        <taxon>Chordata</taxon>
        <taxon>Craniata</taxon>
        <taxon>Vertebrata</taxon>
        <taxon>Euteleostomi</taxon>
        <taxon>Actinopterygii</taxon>
        <taxon>Neopterygii</taxon>
        <taxon>Teleostei</taxon>
        <taxon>Neoteleostei</taxon>
        <taxon>Acanthomorphata</taxon>
        <taxon>Eupercaria</taxon>
        <taxon>Perciformes</taxon>
        <taxon>Cottioidei</taxon>
        <taxon>Cottales</taxon>
        <taxon>Liparidae</taxon>
        <taxon>Liparis</taxon>
    </lineage>
</organism>
<dbReference type="EMBL" id="SRLO01001380">
    <property type="protein sequence ID" value="TNN38334.1"/>
    <property type="molecule type" value="Genomic_DNA"/>
</dbReference>
<comment type="caution">
    <text evidence="1">The sequence shown here is derived from an EMBL/GenBank/DDBJ whole genome shotgun (WGS) entry which is preliminary data.</text>
</comment>
<name>A0A4Z2FC43_9TELE</name>
<evidence type="ECO:0000313" key="1">
    <source>
        <dbReference type="EMBL" id="TNN38334.1"/>
    </source>
</evidence>
<protein>
    <submittedName>
        <fullName evidence="1">Uncharacterized protein</fullName>
    </submittedName>
</protein>
<proteinExistence type="predicted"/>
<sequence length="71" mass="7805">MVSSTDSICCLRMCAEQVRNTAQVSEAGQYRRTLVFRSHSTVPRLCPPTAYILPWAASSLKLDLEGKMATG</sequence>
<evidence type="ECO:0000313" key="2">
    <source>
        <dbReference type="Proteomes" id="UP000314294"/>
    </source>
</evidence>
<dbReference type="Proteomes" id="UP000314294">
    <property type="component" value="Unassembled WGS sequence"/>
</dbReference>